<dbReference type="EMBL" id="CP133548">
    <property type="protein sequence ID" value="WMS88168.1"/>
    <property type="molecule type" value="Genomic_DNA"/>
</dbReference>
<protein>
    <submittedName>
        <fullName evidence="1">Uncharacterized protein</fullName>
    </submittedName>
</protein>
<proteinExistence type="predicted"/>
<gene>
    <name evidence="1" type="ORF">Q9312_04445</name>
</gene>
<dbReference type="Proteomes" id="UP001239782">
    <property type="component" value="Chromosome"/>
</dbReference>
<name>A0AA51RVE7_9GAMM</name>
<dbReference type="RefSeq" id="WP_309203372.1">
    <property type="nucleotide sequence ID" value="NZ_CP133548.1"/>
</dbReference>
<sequence>MTTYNFEQIMAQTRQLAADYRMATGQSLPVTIELARFDAVTLLKLKELKDADSEAILIEDGVEKIVQIKGRVIFPGGKSRQRVGQLNLKAEWDYTILVIYNDHYQPDAIFSASREVIEQALDDSPNNKRGSMTVAKFKAIGEQVWPTDTASD</sequence>
<evidence type="ECO:0000313" key="1">
    <source>
        <dbReference type="EMBL" id="WMS88168.1"/>
    </source>
</evidence>
<keyword evidence="2" id="KW-1185">Reference proteome</keyword>
<reference evidence="1 2" key="1">
    <citation type="submission" date="2023-08" db="EMBL/GenBank/DDBJ databases">
        <title>Pleionea litopenaei sp. nov., isolated from stomach of juvenile Litopenaeus vannamei.</title>
        <authorList>
            <person name="Rho A.M."/>
            <person name="Hwang C.Y."/>
        </authorList>
    </citation>
    <scope>NUCLEOTIDE SEQUENCE [LARGE SCALE GENOMIC DNA]</scope>
    <source>
        <strain evidence="1 2">HL-JVS1</strain>
    </source>
</reference>
<dbReference type="KEGG" id="plei:Q9312_04445"/>
<accession>A0AA51RVE7</accession>
<evidence type="ECO:0000313" key="2">
    <source>
        <dbReference type="Proteomes" id="UP001239782"/>
    </source>
</evidence>
<organism evidence="1 2">
    <name type="scientific">Pleionea litopenaei</name>
    <dbReference type="NCBI Taxonomy" id="3070815"/>
    <lineage>
        <taxon>Bacteria</taxon>
        <taxon>Pseudomonadati</taxon>
        <taxon>Pseudomonadota</taxon>
        <taxon>Gammaproteobacteria</taxon>
        <taxon>Oceanospirillales</taxon>
        <taxon>Pleioneaceae</taxon>
        <taxon>Pleionea</taxon>
    </lineage>
</organism>
<dbReference type="AlphaFoldDB" id="A0AA51RVE7"/>